<dbReference type="CDD" id="cd08168">
    <property type="entry name" value="Cytochrom_C3"/>
    <property type="match status" value="1"/>
</dbReference>
<sequence length="802" mass="85317">MMKNHNKSNRLRAAFGTALLAAMVGGCGSDGKDGSDGNDGVTGVPIQSASSLTATILDARIDNGRVSLDFSLENANGVPVYGLESFKEINTLGVGIAKLDVLQKRQLDEAPGKSSRKGSKPSQWTSYINSLKQPNDAHVPPAFAALARTQIQPGIESSCKTDCIDVLDSGVYRFTFPKSLAEYPQIDGLNTEFNPELTHRVTLELKPTATVSNATLINSHYDFVPATGMAAKADESRELVALQQSCIRCHNDDYQNAAAPKLLMHGGKRTDIENCVVCHTSYAGDPETFATLDFGAMLHRIHQGRYTMVGHGGSIHDYSKVTFPGGESCQTCHIQGEDAPAQAEYFGFHRQEACASCHMGEFNVVDQAAWLTPPDGQKDRGFVGNYFHYYASPDIDGIKGADVRAVFEAGNCAGCHADDSNPLGSAIFHTAVDNAKASVRETYAFSLETGRFVLNEGKGSLTVTLNWPAAQAPDLDPAVKSLWLVAAAFDGDYSIRRLSANFGQHAGRFSVDLADYSKYSNGTIEKHENGAQIEYQIDGLTHADINAIQQGTLSAKLYVCADKASGAAVACDDEQANITEVVVAPKRASFSQSGDAIEGPEPVVSAGKCADCHDAQADFSKAHSRTRATGSPDTGCSSCHTSEPNTAVHLEDGSCASCHNGAPTQAHNAKAFNRGFDFKVMAHQIHANTRDGRYGNYTTEISFPGNVADCAVCHDKGQIKLDSLAIKQAFLAADGEYSPTVAACASCHAPTLAGNEAAVNHFLQNGGVYQGTQGSYSGGESCAACHSEGKSFGIDKVHPVHF</sequence>
<name>A0ABM7D0N8_9GAMM</name>
<dbReference type="Gene3D" id="3.90.10.10">
    <property type="entry name" value="Cytochrome C3"/>
    <property type="match status" value="2"/>
</dbReference>
<accession>A0ABM7D0N8</accession>
<gene>
    <name evidence="4" type="ORF">STH12_00773</name>
</gene>
<dbReference type="InterPro" id="IPR036280">
    <property type="entry name" value="Multihaem_cyt_sf"/>
</dbReference>
<dbReference type="PANTHER" id="PTHR35038:SF6">
    <property type="entry name" value="SURFACE LOCALIZED DECAHEME CYTOCHROME C LIPOPROTEIN"/>
    <property type="match status" value="1"/>
</dbReference>
<evidence type="ECO:0000259" key="2">
    <source>
        <dbReference type="Pfam" id="PF22112"/>
    </source>
</evidence>
<dbReference type="Pfam" id="PF22112">
    <property type="entry name" value="OmcA-like_N"/>
    <property type="match status" value="1"/>
</dbReference>
<dbReference type="Proteomes" id="UP000278437">
    <property type="component" value="Chromosome"/>
</dbReference>
<reference evidence="5" key="1">
    <citation type="submission" date="2017-03" db="EMBL/GenBank/DDBJ databases">
        <title>Full genome sequence of a non-lethal Shewanella isolate that potentiates virulence of Vibio parahaemolyticus causing acute hepatopancreatic necrosis disease (AHPND) in shrimp.</title>
        <authorList>
            <person name="Prachumwat A."/>
            <person name="Sritunyalucksana K."/>
        </authorList>
    </citation>
    <scope>NUCLEOTIDE SEQUENCE [LARGE SCALE GENOMIC DNA]</scope>
    <source>
        <strain evidence="5">TH2012</strain>
    </source>
</reference>
<dbReference type="PROSITE" id="PS51257">
    <property type="entry name" value="PROKAR_LIPOPROTEIN"/>
    <property type="match status" value="1"/>
</dbReference>
<feature type="domain" description="OmcA-like N-terminal" evidence="2">
    <location>
        <begin position="54"/>
        <end position="229"/>
    </location>
</feature>
<dbReference type="PANTHER" id="PTHR35038">
    <property type="entry name" value="DISSIMILATORY SULFITE REDUCTASE SIRA"/>
    <property type="match status" value="1"/>
</dbReference>
<dbReference type="NCBIfam" id="TIGR03507">
    <property type="entry name" value="decahem_SO1788"/>
    <property type="match status" value="1"/>
</dbReference>
<dbReference type="EMBL" id="CP020373">
    <property type="protein sequence ID" value="AZQ09912.1"/>
    <property type="molecule type" value="Genomic_DNA"/>
</dbReference>
<dbReference type="SUPFAM" id="SSF48695">
    <property type="entry name" value="Multiheme cytochromes"/>
    <property type="match status" value="1"/>
</dbReference>
<evidence type="ECO:0000259" key="3">
    <source>
        <dbReference type="Pfam" id="PF22113"/>
    </source>
</evidence>
<feature type="domain" description="Outer membrane cytochrome MtrC/MtrF-like" evidence="3">
    <location>
        <begin position="635"/>
        <end position="799"/>
    </location>
</feature>
<dbReference type="InterPro" id="IPR020014">
    <property type="entry name" value="Decahaem_cyt-c_OmcA/MtrC"/>
</dbReference>
<protein>
    <submittedName>
        <fullName evidence="4">Doubled CXXCH motif (Paired_CXXCH_1)</fullName>
    </submittedName>
</protein>
<dbReference type="InterPro" id="IPR054337">
    <property type="entry name" value="Mtrc-MtrF-like_dom_II/IV"/>
</dbReference>
<keyword evidence="5" id="KW-1185">Reference proteome</keyword>
<evidence type="ECO:0000256" key="1">
    <source>
        <dbReference type="ARBA" id="ARBA00022729"/>
    </source>
</evidence>
<organism evidence="4 5">
    <name type="scientific">Shewanella khirikhana</name>
    <dbReference type="NCBI Taxonomy" id="1965282"/>
    <lineage>
        <taxon>Bacteria</taxon>
        <taxon>Pseudomonadati</taxon>
        <taxon>Pseudomonadota</taxon>
        <taxon>Gammaproteobacteria</taxon>
        <taxon>Alteromonadales</taxon>
        <taxon>Shewanellaceae</taxon>
        <taxon>Shewanella</taxon>
    </lineage>
</organism>
<feature type="domain" description="Outer membrane cytochrome MtrC/MtrF-like" evidence="3">
    <location>
        <begin position="243"/>
        <end position="360"/>
    </location>
</feature>
<keyword evidence="1" id="KW-0732">Signal</keyword>
<dbReference type="InterPro" id="IPR054336">
    <property type="entry name" value="OmcA-like_N"/>
</dbReference>
<evidence type="ECO:0000313" key="4">
    <source>
        <dbReference type="EMBL" id="AZQ09912.1"/>
    </source>
</evidence>
<dbReference type="InterPro" id="IPR051829">
    <property type="entry name" value="Multiheme_Cytochr_ET"/>
</dbReference>
<evidence type="ECO:0000313" key="5">
    <source>
        <dbReference type="Proteomes" id="UP000278437"/>
    </source>
</evidence>
<proteinExistence type="predicted"/>
<dbReference type="Pfam" id="PF22113">
    <property type="entry name" value="Mtrc-MtrF_II-IV_dom"/>
    <property type="match status" value="2"/>
</dbReference>